<sequence length="111" mass="12728">MDSSGTTNTAPTSHYIQSFATNHHVTAMLRLVYSTDPEGDTRYIQSYWANRWIRVRLGMIQPGVQTRTDFSLSHTFSSHGKKRKQATCTILARSPPRIKRTALLLMEVRQF</sequence>
<accession>A0AAV4ITF2</accession>
<evidence type="ECO:0000313" key="1">
    <source>
        <dbReference type="EMBL" id="GFS12935.1"/>
    </source>
</evidence>
<gene>
    <name evidence="1" type="ORF">ElyMa_001384600</name>
</gene>
<name>A0AAV4ITF2_9GAST</name>
<dbReference type="EMBL" id="BMAT01002740">
    <property type="protein sequence ID" value="GFS12935.1"/>
    <property type="molecule type" value="Genomic_DNA"/>
</dbReference>
<comment type="caution">
    <text evidence="1">The sequence shown here is derived from an EMBL/GenBank/DDBJ whole genome shotgun (WGS) entry which is preliminary data.</text>
</comment>
<reference evidence="1 2" key="1">
    <citation type="journal article" date="2021" name="Elife">
        <title>Chloroplast acquisition without the gene transfer in kleptoplastic sea slugs, Plakobranchus ocellatus.</title>
        <authorList>
            <person name="Maeda T."/>
            <person name="Takahashi S."/>
            <person name="Yoshida T."/>
            <person name="Shimamura S."/>
            <person name="Takaki Y."/>
            <person name="Nagai Y."/>
            <person name="Toyoda A."/>
            <person name="Suzuki Y."/>
            <person name="Arimoto A."/>
            <person name="Ishii H."/>
            <person name="Satoh N."/>
            <person name="Nishiyama T."/>
            <person name="Hasebe M."/>
            <person name="Maruyama T."/>
            <person name="Minagawa J."/>
            <person name="Obokata J."/>
            <person name="Shigenobu S."/>
        </authorList>
    </citation>
    <scope>NUCLEOTIDE SEQUENCE [LARGE SCALE GENOMIC DNA]</scope>
</reference>
<protein>
    <submittedName>
        <fullName evidence="1">Uncharacterized protein</fullName>
    </submittedName>
</protein>
<keyword evidence="2" id="KW-1185">Reference proteome</keyword>
<dbReference type="Proteomes" id="UP000762676">
    <property type="component" value="Unassembled WGS sequence"/>
</dbReference>
<evidence type="ECO:0000313" key="2">
    <source>
        <dbReference type="Proteomes" id="UP000762676"/>
    </source>
</evidence>
<proteinExistence type="predicted"/>
<dbReference type="AlphaFoldDB" id="A0AAV4ITF2"/>
<organism evidence="1 2">
    <name type="scientific">Elysia marginata</name>
    <dbReference type="NCBI Taxonomy" id="1093978"/>
    <lineage>
        <taxon>Eukaryota</taxon>
        <taxon>Metazoa</taxon>
        <taxon>Spiralia</taxon>
        <taxon>Lophotrochozoa</taxon>
        <taxon>Mollusca</taxon>
        <taxon>Gastropoda</taxon>
        <taxon>Heterobranchia</taxon>
        <taxon>Euthyneura</taxon>
        <taxon>Panpulmonata</taxon>
        <taxon>Sacoglossa</taxon>
        <taxon>Placobranchoidea</taxon>
        <taxon>Plakobranchidae</taxon>
        <taxon>Elysia</taxon>
    </lineage>
</organism>